<evidence type="ECO:0000313" key="2">
    <source>
        <dbReference type="Proteomes" id="UP000192536"/>
    </source>
</evidence>
<name>A0A1X0WG47_9GAMM</name>
<dbReference type="STRING" id="1646377.BS640_09830"/>
<evidence type="ECO:0000313" key="1">
    <source>
        <dbReference type="EMBL" id="ORJ25711.1"/>
    </source>
</evidence>
<organism evidence="1 2">
    <name type="scientific">Rouxiella badensis</name>
    <dbReference type="NCBI Taxonomy" id="1646377"/>
    <lineage>
        <taxon>Bacteria</taxon>
        <taxon>Pseudomonadati</taxon>
        <taxon>Pseudomonadota</taxon>
        <taxon>Gammaproteobacteria</taxon>
        <taxon>Enterobacterales</taxon>
        <taxon>Yersiniaceae</taxon>
        <taxon>Rouxiella</taxon>
    </lineage>
</organism>
<keyword evidence="2" id="KW-1185">Reference proteome</keyword>
<gene>
    <name evidence="1" type="ORF">BS640_09830</name>
</gene>
<sequence>MELKLGYLHFYTHEIRELERYGTLGLSDGAVPNNPSIASAIWNSTHTATLEDYKLKDDITQLYTPDALKAADEQEWREYK</sequence>
<reference evidence="1 2" key="1">
    <citation type="journal article" date="2017" name="Int. J. Syst. Evol. Microbiol.">
        <title>Rouxiella badensis sp. nov. and Rouxiella silvae sp. nov. isolated from peat bog soil in Germany and emendation of the genus description.</title>
        <authorList>
            <person name="Le Fleche-Mateos A."/>
            <person name="Kugler J.H."/>
            <person name="Hansen S.H."/>
            <person name="Syldatk C."/>
            <person name="Hausmann R."/>
            <person name="Lomprez F."/>
            <person name="Vandenbogaert M."/>
            <person name="Manuguerra J.C."/>
            <person name="Grimont P.A."/>
        </authorList>
    </citation>
    <scope>NUCLEOTIDE SEQUENCE [LARGE SCALE GENOMIC DNA]</scope>
    <source>
        <strain evidence="1 2">DSM 100043</strain>
    </source>
</reference>
<dbReference type="RefSeq" id="WP_017494208.1">
    <property type="nucleotide sequence ID" value="NZ_JBAUQG010000013.1"/>
</dbReference>
<dbReference type="Proteomes" id="UP000192536">
    <property type="component" value="Unassembled WGS sequence"/>
</dbReference>
<dbReference type="AlphaFoldDB" id="A0A1X0WG47"/>
<proteinExistence type="predicted"/>
<dbReference type="EMBL" id="MRWE01000013">
    <property type="protein sequence ID" value="ORJ25711.1"/>
    <property type="molecule type" value="Genomic_DNA"/>
</dbReference>
<comment type="caution">
    <text evidence="1">The sequence shown here is derived from an EMBL/GenBank/DDBJ whole genome shotgun (WGS) entry which is preliminary data.</text>
</comment>
<accession>A0A1X0WG47</accession>
<protein>
    <submittedName>
        <fullName evidence="1">Pyocin</fullName>
    </submittedName>
</protein>